<organism evidence="1 2">
    <name type="scientific">Gnathostoma spinigerum</name>
    <dbReference type="NCBI Taxonomy" id="75299"/>
    <lineage>
        <taxon>Eukaryota</taxon>
        <taxon>Metazoa</taxon>
        <taxon>Ecdysozoa</taxon>
        <taxon>Nematoda</taxon>
        <taxon>Chromadorea</taxon>
        <taxon>Rhabditida</taxon>
        <taxon>Spirurina</taxon>
        <taxon>Gnathostomatomorpha</taxon>
        <taxon>Gnathostomatoidea</taxon>
        <taxon>Gnathostomatidae</taxon>
        <taxon>Gnathostoma</taxon>
    </lineage>
</organism>
<reference evidence="1 2" key="1">
    <citation type="submission" date="2024-08" db="EMBL/GenBank/DDBJ databases">
        <title>Gnathostoma spinigerum genome.</title>
        <authorList>
            <person name="Gonzalez-Bertolin B."/>
            <person name="Monzon S."/>
            <person name="Zaballos A."/>
            <person name="Jimenez P."/>
            <person name="Dekumyoy P."/>
            <person name="Varona S."/>
            <person name="Cuesta I."/>
            <person name="Sumanam S."/>
            <person name="Adisakwattana P."/>
            <person name="Gasser R.B."/>
            <person name="Hernandez-Gonzalez A."/>
            <person name="Young N.D."/>
            <person name="Perteguer M.J."/>
        </authorList>
    </citation>
    <scope>NUCLEOTIDE SEQUENCE [LARGE SCALE GENOMIC DNA]</scope>
    <source>
        <strain evidence="1">AL3</strain>
        <tissue evidence="1">Liver</tissue>
    </source>
</reference>
<accession>A0ABD6EEC0</accession>
<name>A0ABD6EEC0_9BILA</name>
<protein>
    <submittedName>
        <fullName evidence="1">Uncharacterized protein</fullName>
    </submittedName>
</protein>
<sequence>MEVNCICALEYNVNNGSGIIKYHQNALRHQLWKERRKKKRSSQTEFITSDAVNATKFSGGQTVTAVEEKDTIYLAHADTFSLSNIPSTLHHFLGPVSIFFPAVYFNLQFLRFCVSISRV</sequence>
<keyword evidence="2" id="KW-1185">Reference proteome</keyword>
<comment type="caution">
    <text evidence="1">The sequence shown here is derived from an EMBL/GenBank/DDBJ whole genome shotgun (WGS) entry which is preliminary data.</text>
</comment>
<proteinExistence type="predicted"/>
<dbReference type="AlphaFoldDB" id="A0ABD6EEC0"/>
<evidence type="ECO:0000313" key="2">
    <source>
        <dbReference type="Proteomes" id="UP001608902"/>
    </source>
</evidence>
<gene>
    <name evidence="1" type="ORF">AB6A40_004275</name>
</gene>
<dbReference type="EMBL" id="JBGFUD010002406">
    <property type="protein sequence ID" value="MFH4977566.1"/>
    <property type="molecule type" value="Genomic_DNA"/>
</dbReference>
<dbReference type="Proteomes" id="UP001608902">
    <property type="component" value="Unassembled WGS sequence"/>
</dbReference>
<evidence type="ECO:0000313" key="1">
    <source>
        <dbReference type="EMBL" id="MFH4977566.1"/>
    </source>
</evidence>